<dbReference type="Gene3D" id="1.25.40.10">
    <property type="entry name" value="Tetratricopeptide repeat domain"/>
    <property type="match status" value="1"/>
</dbReference>
<gene>
    <name evidence="2" type="ORF">CCMP2556_LOCUS51181</name>
</gene>
<proteinExistence type="predicted"/>
<reference evidence="2 3" key="1">
    <citation type="submission" date="2024-02" db="EMBL/GenBank/DDBJ databases">
        <authorList>
            <person name="Chen Y."/>
            <person name="Shah S."/>
            <person name="Dougan E. K."/>
            <person name="Thang M."/>
            <person name="Chan C."/>
        </authorList>
    </citation>
    <scope>NUCLEOTIDE SEQUENCE [LARGE SCALE GENOMIC DNA]</scope>
</reference>
<feature type="region of interest" description="Disordered" evidence="1">
    <location>
        <begin position="255"/>
        <end position="278"/>
    </location>
</feature>
<organism evidence="2 3">
    <name type="scientific">Durusdinium trenchii</name>
    <dbReference type="NCBI Taxonomy" id="1381693"/>
    <lineage>
        <taxon>Eukaryota</taxon>
        <taxon>Sar</taxon>
        <taxon>Alveolata</taxon>
        <taxon>Dinophyceae</taxon>
        <taxon>Suessiales</taxon>
        <taxon>Symbiodiniaceae</taxon>
        <taxon>Durusdinium</taxon>
    </lineage>
</organism>
<dbReference type="EMBL" id="CAXAMN010027317">
    <property type="protein sequence ID" value="CAK9110024.1"/>
    <property type="molecule type" value="Genomic_DNA"/>
</dbReference>
<evidence type="ECO:0000256" key="1">
    <source>
        <dbReference type="SAM" id="MobiDB-lite"/>
    </source>
</evidence>
<dbReference type="InterPro" id="IPR011990">
    <property type="entry name" value="TPR-like_helical_dom_sf"/>
</dbReference>
<dbReference type="Pfam" id="PF13424">
    <property type="entry name" value="TPR_12"/>
    <property type="match status" value="1"/>
</dbReference>
<comment type="caution">
    <text evidence="2">The sequence shown here is derived from an EMBL/GenBank/DDBJ whole genome shotgun (WGS) entry which is preliminary data.</text>
</comment>
<accession>A0ABP0SCD7</accession>
<dbReference type="SUPFAM" id="SSF48452">
    <property type="entry name" value="TPR-like"/>
    <property type="match status" value="1"/>
</dbReference>
<protein>
    <submittedName>
        <fullName evidence="2">Uncharacterized protein</fullName>
    </submittedName>
</protein>
<evidence type="ECO:0000313" key="2">
    <source>
        <dbReference type="EMBL" id="CAK9110024.1"/>
    </source>
</evidence>
<name>A0ABP0SCD7_9DINO</name>
<dbReference type="Proteomes" id="UP001642484">
    <property type="component" value="Unassembled WGS sequence"/>
</dbReference>
<sequence length="294" mass="32369">MGSAIGLQQPGAEMPLPKPEDTIMRCKMLNSAGECYMVHGDFCSTWEASQYSYDKAIALQEESYGLYLQVLGPKKPLTGWAMEDLAQAYQRRGRLEEAKLLVLQAFQVECSKDIIKLSSMARLLDSLLELHQATSDISGLAACQDAINEGLTNLQKRGIPGAEAASYAALLQKIATMLLRHDEGHNRPGAIELLEEGLQWLRRPRESRSEEEAATQDEERHLYMPKAGQQELAVDPAALERSIEDQLQHLRQITLSGPVSETPQAAAAARSSPPTDFEVVDDAVKSPMCFTAVD</sequence>
<keyword evidence="3" id="KW-1185">Reference proteome</keyword>
<evidence type="ECO:0000313" key="3">
    <source>
        <dbReference type="Proteomes" id="UP001642484"/>
    </source>
</evidence>